<dbReference type="PANTHER" id="PTHR21193:SF3">
    <property type="entry name" value="OXIDOREDUCTASE-LIKE DOMAIN-CONTAINING PROTEIN 1"/>
    <property type="match status" value="1"/>
</dbReference>
<dbReference type="InterPro" id="IPR039251">
    <property type="entry name" value="OXLD1"/>
</dbReference>
<gene>
    <name evidence="3" type="ORF">ACH5RR_013698</name>
</gene>
<evidence type="ECO:0000256" key="1">
    <source>
        <dbReference type="SAM" id="MobiDB-lite"/>
    </source>
</evidence>
<reference evidence="3 4" key="1">
    <citation type="submission" date="2024-11" db="EMBL/GenBank/DDBJ databases">
        <title>A near-complete genome assembly of Cinchona calisaya.</title>
        <authorList>
            <person name="Lian D.C."/>
            <person name="Zhao X.W."/>
            <person name="Wei L."/>
        </authorList>
    </citation>
    <scope>NUCLEOTIDE SEQUENCE [LARGE SCALE GENOMIC DNA]</scope>
    <source>
        <tissue evidence="3">Nenye</tissue>
    </source>
</reference>
<dbReference type="AlphaFoldDB" id="A0ABD3A319"/>
<organism evidence="3 4">
    <name type="scientific">Cinchona calisaya</name>
    <dbReference type="NCBI Taxonomy" id="153742"/>
    <lineage>
        <taxon>Eukaryota</taxon>
        <taxon>Viridiplantae</taxon>
        <taxon>Streptophyta</taxon>
        <taxon>Embryophyta</taxon>
        <taxon>Tracheophyta</taxon>
        <taxon>Spermatophyta</taxon>
        <taxon>Magnoliopsida</taxon>
        <taxon>eudicotyledons</taxon>
        <taxon>Gunneridae</taxon>
        <taxon>Pentapetalae</taxon>
        <taxon>asterids</taxon>
        <taxon>lamiids</taxon>
        <taxon>Gentianales</taxon>
        <taxon>Rubiaceae</taxon>
        <taxon>Cinchonoideae</taxon>
        <taxon>Cinchoneae</taxon>
        <taxon>Cinchona</taxon>
    </lineage>
</organism>
<proteinExistence type="predicted"/>
<name>A0ABD3A319_9GENT</name>
<keyword evidence="4" id="KW-1185">Reference proteome</keyword>
<comment type="caution">
    <text evidence="3">The sequence shown here is derived from an EMBL/GenBank/DDBJ whole genome shotgun (WGS) entry which is preliminary data.</text>
</comment>
<feature type="compositionally biased region" description="Basic and acidic residues" evidence="1">
    <location>
        <begin position="110"/>
        <end position="120"/>
    </location>
</feature>
<protein>
    <recommendedName>
        <fullName evidence="2">Oxidoreductase-like domain-containing protein</fullName>
    </recommendedName>
</protein>
<evidence type="ECO:0000313" key="3">
    <source>
        <dbReference type="EMBL" id="KAL3525326.1"/>
    </source>
</evidence>
<feature type="region of interest" description="Disordered" evidence="1">
    <location>
        <begin position="110"/>
        <end position="130"/>
    </location>
</feature>
<accession>A0ABD3A319</accession>
<evidence type="ECO:0000259" key="2">
    <source>
        <dbReference type="Pfam" id="PF09791"/>
    </source>
</evidence>
<dbReference type="Proteomes" id="UP001630127">
    <property type="component" value="Unassembled WGS sequence"/>
</dbReference>
<dbReference type="EMBL" id="JBJUIK010000006">
    <property type="protein sequence ID" value="KAL3525326.1"/>
    <property type="molecule type" value="Genomic_DNA"/>
</dbReference>
<dbReference type="Pfam" id="PF09791">
    <property type="entry name" value="Oxidored-like"/>
    <property type="match status" value="1"/>
</dbReference>
<sequence>METTHVYSFSYVTSSPKTTSTIKNHRTHLRYRLPQQNVLAQQPMRHPTLKPITAAITHPSRFRFLFLFHQPKFFCAINITNNIDNSNLKNTIMADKYQSGSGQSTILNGQKEEEKKKLEKSTPPPPEKPLPGDCCGSGCVRCVWDIYYEDLEAYNKLYKNGPDSSISPEASTKQS</sequence>
<evidence type="ECO:0000313" key="4">
    <source>
        <dbReference type="Proteomes" id="UP001630127"/>
    </source>
</evidence>
<dbReference type="PANTHER" id="PTHR21193">
    <property type="entry name" value="OXIDOREDUCTASE-LIKE DOMAIN-CONTAINING PROTEIN 1"/>
    <property type="match status" value="1"/>
</dbReference>
<dbReference type="InterPro" id="IPR019180">
    <property type="entry name" value="Oxidoreductase-like_N"/>
</dbReference>
<feature type="domain" description="Oxidoreductase-like" evidence="2">
    <location>
        <begin position="122"/>
        <end position="157"/>
    </location>
</feature>